<evidence type="ECO:0000259" key="3">
    <source>
        <dbReference type="Pfam" id="PF00501"/>
    </source>
</evidence>
<comment type="similarity">
    <text evidence="1">Belongs to the ATP-dependent AMP-binding enzyme family.</text>
</comment>
<keyword evidence="2 5" id="KW-0436">Ligase</keyword>
<dbReference type="GO" id="GO:0031956">
    <property type="term" value="F:medium-chain fatty acid-CoA ligase activity"/>
    <property type="evidence" value="ECO:0007669"/>
    <property type="project" value="TreeGrafter"/>
</dbReference>
<evidence type="ECO:0000256" key="1">
    <source>
        <dbReference type="ARBA" id="ARBA00006432"/>
    </source>
</evidence>
<dbReference type="Pfam" id="PF13193">
    <property type="entry name" value="AMP-binding_C"/>
    <property type="match status" value="1"/>
</dbReference>
<comment type="caution">
    <text evidence="5">The sequence shown here is derived from an EMBL/GenBank/DDBJ whole genome shotgun (WGS) entry which is preliminary data.</text>
</comment>
<proteinExistence type="inferred from homology"/>
<dbReference type="Proteomes" id="UP000466307">
    <property type="component" value="Unassembled WGS sequence"/>
</dbReference>
<evidence type="ECO:0000313" key="6">
    <source>
        <dbReference type="Proteomes" id="UP000466307"/>
    </source>
</evidence>
<evidence type="ECO:0000256" key="2">
    <source>
        <dbReference type="ARBA" id="ARBA00022598"/>
    </source>
</evidence>
<dbReference type="FunFam" id="3.30.300.30:FF:000008">
    <property type="entry name" value="2,3-dihydroxybenzoate-AMP ligase"/>
    <property type="match status" value="1"/>
</dbReference>
<feature type="domain" description="AMP-binding enzyme C-terminal" evidence="4">
    <location>
        <begin position="417"/>
        <end position="492"/>
    </location>
</feature>
<dbReference type="Gene3D" id="3.30.300.30">
    <property type="match status" value="1"/>
</dbReference>
<dbReference type="CDD" id="cd17631">
    <property type="entry name" value="FACL_FadD13-like"/>
    <property type="match status" value="1"/>
</dbReference>
<dbReference type="InterPro" id="IPR042099">
    <property type="entry name" value="ANL_N_sf"/>
</dbReference>
<dbReference type="PANTHER" id="PTHR43201:SF5">
    <property type="entry name" value="MEDIUM-CHAIN ACYL-COA LIGASE ACSF2, MITOCHONDRIAL"/>
    <property type="match status" value="1"/>
</dbReference>
<dbReference type="InterPro" id="IPR020845">
    <property type="entry name" value="AMP-binding_CS"/>
</dbReference>
<dbReference type="Pfam" id="PF00501">
    <property type="entry name" value="AMP-binding"/>
    <property type="match status" value="1"/>
</dbReference>
<dbReference type="InterPro" id="IPR025110">
    <property type="entry name" value="AMP-bd_C"/>
</dbReference>
<evidence type="ECO:0000313" key="5">
    <source>
        <dbReference type="EMBL" id="NDK91474.1"/>
    </source>
</evidence>
<feature type="domain" description="AMP-dependent synthetase/ligase" evidence="3">
    <location>
        <begin position="12"/>
        <end position="366"/>
    </location>
</feature>
<gene>
    <name evidence="5" type="ORF">GYA93_18100</name>
</gene>
<dbReference type="GO" id="GO:0006631">
    <property type="term" value="P:fatty acid metabolic process"/>
    <property type="evidence" value="ECO:0007669"/>
    <property type="project" value="TreeGrafter"/>
</dbReference>
<organism evidence="5 6">
    <name type="scientific">Gordonia desulfuricans</name>
    <dbReference type="NCBI Taxonomy" id="89051"/>
    <lineage>
        <taxon>Bacteria</taxon>
        <taxon>Bacillati</taxon>
        <taxon>Actinomycetota</taxon>
        <taxon>Actinomycetes</taxon>
        <taxon>Mycobacteriales</taxon>
        <taxon>Gordoniaceae</taxon>
        <taxon>Gordonia</taxon>
    </lineage>
</organism>
<dbReference type="Gene3D" id="3.40.50.12780">
    <property type="entry name" value="N-terminal domain of ligase-like"/>
    <property type="match status" value="1"/>
</dbReference>
<dbReference type="AlphaFoldDB" id="A0A7K3LT62"/>
<dbReference type="PROSITE" id="PS00455">
    <property type="entry name" value="AMP_BINDING"/>
    <property type="match status" value="1"/>
</dbReference>
<keyword evidence="6" id="KW-1185">Reference proteome</keyword>
<evidence type="ECO:0000259" key="4">
    <source>
        <dbReference type="Pfam" id="PF13193"/>
    </source>
</evidence>
<accession>A0A7K3LT62</accession>
<dbReference type="SUPFAM" id="SSF56801">
    <property type="entry name" value="Acetyl-CoA synthetase-like"/>
    <property type="match status" value="1"/>
</dbReference>
<protein>
    <submittedName>
        <fullName evidence="5">Long-chain fatty acid--CoA ligase</fullName>
    </submittedName>
</protein>
<reference evidence="5 6" key="1">
    <citation type="submission" date="2020-01" db="EMBL/GenBank/DDBJ databases">
        <title>Investigation of new actinobacteria for the biodesulphurisation of diesel fuel.</title>
        <authorList>
            <person name="Athi Narayanan S.M."/>
        </authorList>
    </citation>
    <scope>NUCLEOTIDE SEQUENCE [LARGE SCALE GENOMIC DNA]</scope>
    <source>
        <strain evidence="5 6">213E</strain>
    </source>
</reference>
<name>A0A7K3LT62_9ACTN</name>
<sequence>MNPLGLATWLSARAQRDPHKPALTFENETWKYAELQRRVEEQAAFLASTGVSVGDRVAYLGMNHSNFLVALFAVNRLGATFVPLNYRLADDELTYILDDAGATALIADGQHVPIIDRIRGSLAVQSYLTFDGEFDGWLQHGPAEGGSVPEVEVSPDDVAAILYTSGTTGRPKGSILTHRNIWTGNVNWMLAVNYHGEHIALTSAPLFHSGGLCVMTLPVLMAGGHVIIHERFDADRVLADVETYRVTSLFLVPTMMLYLTQEATFDSADLSSLQIIVAGAAPVPKHLLELFGSRGIPVSQCWGMTETSTGATFLGTERALDKLGSCGTPGMLNEVKLIDFDGNDLNTPGVPGELCVRGDTVTPGYWNLPDATAAAQLDGGWFKTGDVAYQDSDGFYFICDRLKDLIISGGENVYPAEVESAIYTHSAVAEVAVIGMPDPEWGERVAAVVVPKQGATIELDELREFLGGALARYKLPRELVVVDELPRNTTGKIMKHVLRKDVGAIRS</sequence>
<dbReference type="RefSeq" id="WP_059040011.1">
    <property type="nucleotide sequence ID" value="NZ_JAADZU010000069.1"/>
</dbReference>
<dbReference type="InterPro" id="IPR000873">
    <property type="entry name" value="AMP-dep_synth/lig_dom"/>
</dbReference>
<dbReference type="NCBIfam" id="NF004837">
    <property type="entry name" value="PRK06187.1"/>
    <property type="match status" value="1"/>
</dbReference>
<dbReference type="EMBL" id="JAADZU010000069">
    <property type="protein sequence ID" value="NDK91474.1"/>
    <property type="molecule type" value="Genomic_DNA"/>
</dbReference>
<dbReference type="InterPro" id="IPR045851">
    <property type="entry name" value="AMP-bd_C_sf"/>
</dbReference>
<dbReference type="PANTHER" id="PTHR43201">
    <property type="entry name" value="ACYL-COA SYNTHETASE"/>
    <property type="match status" value="1"/>
</dbReference>